<evidence type="ECO:0000256" key="8">
    <source>
        <dbReference type="ARBA" id="ARBA00023180"/>
    </source>
</evidence>
<feature type="region of interest" description="Disordered" evidence="9">
    <location>
        <begin position="1"/>
        <end position="24"/>
    </location>
</feature>
<evidence type="ECO:0000256" key="9">
    <source>
        <dbReference type="SAM" id="MobiDB-lite"/>
    </source>
</evidence>
<evidence type="ECO:0000313" key="12">
    <source>
        <dbReference type="EMBL" id="CAI4037768.1"/>
    </source>
</evidence>
<feature type="transmembrane region" description="Helical" evidence="10">
    <location>
        <begin position="455"/>
        <end position="479"/>
    </location>
</feature>
<dbReference type="PRINTS" id="PR00171">
    <property type="entry name" value="SUGRTRNSPORT"/>
</dbReference>
<feature type="region of interest" description="Disordered" evidence="9">
    <location>
        <begin position="725"/>
        <end position="767"/>
    </location>
</feature>
<dbReference type="PROSITE" id="PS50850">
    <property type="entry name" value="MFS"/>
    <property type="match status" value="1"/>
</dbReference>
<dbReference type="InterPro" id="IPR050360">
    <property type="entry name" value="MFS_Sugar_Transporters"/>
</dbReference>
<feature type="transmembrane region" description="Helical" evidence="10">
    <location>
        <begin position="491"/>
        <end position="514"/>
    </location>
</feature>
<feature type="transmembrane region" description="Helical" evidence="10">
    <location>
        <begin position="177"/>
        <end position="195"/>
    </location>
</feature>
<keyword evidence="5 10" id="KW-0812">Transmembrane</keyword>
<feature type="compositionally biased region" description="Basic and acidic residues" evidence="9">
    <location>
        <begin position="1"/>
        <end position="16"/>
    </location>
</feature>
<feature type="transmembrane region" description="Helical" evidence="10">
    <location>
        <begin position="423"/>
        <end position="443"/>
    </location>
</feature>
<dbReference type="PANTHER" id="PTHR48022">
    <property type="entry name" value="PLASTIDIC GLUCOSE TRANSPORTER 4"/>
    <property type="match status" value="1"/>
</dbReference>
<evidence type="ECO:0000256" key="3">
    <source>
        <dbReference type="ARBA" id="ARBA00022448"/>
    </source>
</evidence>
<dbReference type="PROSITE" id="PS00217">
    <property type="entry name" value="SUGAR_TRANSPORT_2"/>
    <property type="match status" value="1"/>
</dbReference>
<feature type="transmembrane region" description="Helical" evidence="10">
    <location>
        <begin position="357"/>
        <end position="383"/>
    </location>
</feature>
<sequence length="767" mass="84059">MNDKQDRLRRNEENTHNEPGNGSSYLRGAECAECTVNHNIPDHNAFIETPSDTEVKSILTYNDPNAYRVSYADNLPTGDEAVETTSILLSQPLPLRSNIMSVLVGIFVAVGGFLFGYDTGLINSITDMPYVKTYISPNHSYFTTNQIAMLVSFLSLGTFFGALIAPYISDSYGRKPTIMFSTAVIFSIGNSLQVASNGLVLLIVGRVISGIGIGIISAVVPLYQAEAAQKNLRGAIISSYQWAITIGLLVSSAVSQGTHSKNSPSSYRIPIGLQYVWSSVLAVGMIFLPESPRYYVLKDELNKAAKSLSFLRGLPIEDPRLLEELVEIKATYDYEASFGPSTLMDCFRTSENRPKQVLRIFTGIAIQAFQQASGINFIFYYGVNFFNNTGVDSSYLVSFITYAVNVAFSIPGMYLVDRIGRRPVLLAGGIIMAIANLVIAIVGVSEGKTVVASKIMIAFICLFIAAFSATWGGVVWVVSAELYPLGVRSKCAAICAAANWLVNFICALITPYIVDVGSHTSSMGPKIFFIWGSLNVAAVIVVYFAVYETRGLTLEEIDELFRKAPNSIISSKWNEKIRKRCIALPISQQKEMKTNIKNTGKLDNNSCPILEDDNNSLSNVDRFLQDLTQPEHEIVVADKENDGLIDNTNSFPLTSMEFKPVECPPVNYVDLGNGLGLNTYNRGPPSIISESTDEFYQENDTSNCNNTEVNGSNSIDTYMAQLINSPSTTSNDTAFSQSPNSQTKTSSNWMSDRTSKHSQHTLPSNNL</sequence>
<dbReference type="GeneID" id="80916980"/>
<dbReference type="PROSITE" id="PS00216">
    <property type="entry name" value="SUGAR_TRANSPORT_1"/>
    <property type="match status" value="1"/>
</dbReference>
<dbReference type="InterPro" id="IPR036259">
    <property type="entry name" value="MFS_trans_sf"/>
</dbReference>
<dbReference type="InterPro" id="IPR020846">
    <property type="entry name" value="MFS_dom"/>
</dbReference>
<feature type="transmembrane region" description="Helical" evidence="10">
    <location>
        <begin position="235"/>
        <end position="255"/>
    </location>
</feature>
<dbReference type="PANTHER" id="PTHR48022:SF16">
    <property type="entry name" value="HIGH GLUCOSE SENSOR RGT2-RELATED"/>
    <property type="match status" value="1"/>
</dbReference>
<organism evidence="12 13">
    <name type="scientific">Saccharomyces mikatae IFO 1815</name>
    <dbReference type="NCBI Taxonomy" id="226126"/>
    <lineage>
        <taxon>Eukaryota</taxon>
        <taxon>Fungi</taxon>
        <taxon>Dikarya</taxon>
        <taxon>Ascomycota</taxon>
        <taxon>Saccharomycotina</taxon>
        <taxon>Saccharomycetes</taxon>
        <taxon>Saccharomycetales</taxon>
        <taxon>Saccharomycetaceae</taxon>
        <taxon>Saccharomyces</taxon>
    </lineage>
</organism>
<dbReference type="RefSeq" id="XP_056080884.1">
    <property type="nucleotide sequence ID" value="XM_056226628.1"/>
</dbReference>
<feature type="transmembrane region" description="Helical" evidence="10">
    <location>
        <begin position="99"/>
        <end position="117"/>
    </location>
</feature>
<feature type="domain" description="Major facilitator superfamily (MFS) profile" evidence="11">
    <location>
        <begin position="104"/>
        <end position="550"/>
    </location>
</feature>
<protein>
    <recommendedName>
        <fullName evidence="11">Major facilitator superfamily (MFS) profile domain-containing protein</fullName>
    </recommendedName>
</protein>
<evidence type="ECO:0000256" key="1">
    <source>
        <dbReference type="ARBA" id="ARBA00004651"/>
    </source>
</evidence>
<feature type="transmembrane region" description="Helical" evidence="10">
    <location>
        <begin position="267"/>
        <end position="288"/>
    </location>
</feature>
<gene>
    <name evidence="12" type="primary">SMKI04G1010</name>
    <name evidence="12" type="ORF">SMKI_04G1010</name>
</gene>
<dbReference type="InterPro" id="IPR003663">
    <property type="entry name" value="Sugar/inositol_transpt"/>
</dbReference>
<keyword evidence="4" id="KW-0762">Sugar transport</keyword>
<dbReference type="GO" id="GO:0010255">
    <property type="term" value="P:glucose mediated signaling pathway"/>
    <property type="evidence" value="ECO:0007669"/>
    <property type="project" value="UniProtKB-ARBA"/>
</dbReference>
<dbReference type="GO" id="GO:0005351">
    <property type="term" value="F:carbohydrate:proton symporter activity"/>
    <property type="evidence" value="ECO:0007669"/>
    <property type="project" value="TreeGrafter"/>
</dbReference>
<dbReference type="FunFam" id="1.20.1250.20:FF:000115">
    <property type="entry name" value="High-affinity glucose transporter"/>
    <property type="match status" value="1"/>
</dbReference>
<feature type="transmembrane region" description="Helical" evidence="10">
    <location>
        <begin position="526"/>
        <end position="546"/>
    </location>
</feature>
<dbReference type="Proteomes" id="UP001161438">
    <property type="component" value="Chromosome 4"/>
</dbReference>
<keyword evidence="13" id="KW-1185">Reference proteome</keyword>
<evidence type="ECO:0000256" key="10">
    <source>
        <dbReference type="SAM" id="Phobius"/>
    </source>
</evidence>
<proteinExistence type="inferred from homology"/>
<feature type="transmembrane region" description="Helical" evidence="10">
    <location>
        <begin position="395"/>
        <end position="416"/>
    </location>
</feature>
<keyword evidence="3" id="KW-0813">Transport</keyword>
<dbReference type="InterPro" id="IPR005829">
    <property type="entry name" value="Sugar_transporter_CS"/>
</dbReference>
<dbReference type="InterPro" id="IPR005828">
    <property type="entry name" value="MFS_sugar_transport-like"/>
</dbReference>
<keyword evidence="6 10" id="KW-1133">Transmembrane helix</keyword>
<dbReference type="SUPFAM" id="SSF103473">
    <property type="entry name" value="MFS general substrate transporter"/>
    <property type="match status" value="1"/>
</dbReference>
<comment type="similarity">
    <text evidence="2">Belongs to the major facilitator superfamily. Sugar transporter (TC 2.A.1.1) family.</text>
</comment>
<evidence type="ECO:0000256" key="2">
    <source>
        <dbReference type="ARBA" id="ARBA00010992"/>
    </source>
</evidence>
<feature type="compositionally biased region" description="Polar residues" evidence="9">
    <location>
        <begin position="725"/>
        <end position="752"/>
    </location>
</feature>
<dbReference type="GO" id="GO:0005536">
    <property type="term" value="F:D-glucose binding"/>
    <property type="evidence" value="ECO:0007669"/>
    <property type="project" value="UniProtKB-ARBA"/>
</dbReference>
<feature type="transmembrane region" description="Helical" evidence="10">
    <location>
        <begin position="201"/>
        <end position="223"/>
    </location>
</feature>
<keyword evidence="8" id="KW-0325">Glycoprotein</keyword>
<dbReference type="NCBIfam" id="TIGR00879">
    <property type="entry name" value="SP"/>
    <property type="match status" value="1"/>
</dbReference>
<name>A0AA35IVL9_SACMI</name>
<feature type="transmembrane region" description="Helical" evidence="10">
    <location>
        <begin position="147"/>
        <end position="165"/>
    </location>
</feature>
<evidence type="ECO:0000259" key="11">
    <source>
        <dbReference type="PROSITE" id="PS50850"/>
    </source>
</evidence>
<dbReference type="Pfam" id="PF00083">
    <property type="entry name" value="Sugar_tr"/>
    <property type="match status" value="1"/>
</dbReference>
<reference evidence="12" key="1">
    <citation type="submission" date="2022-10" db="EMBL/GenBank/DDBJ databases">
        <authorList>
            <person name="Byrne P K."/>
        </authorList>
    </citation>
    <scope>NUCLEOTIDE SEQUENCE</scope>
    <source>
        <strain evidence="12">IFO1815</strain>
    </source>
</reference>
<evidence type="ECO:0000313" key="13">
    <source>
        <dbReference type="Proteomes" id="UP001161438"/>
    </source>
</evidence>
<dbReference type="GO" id="GO:0005886">
    <property type="term" value="C:plasma membrane"/>
    <property type="evidence" value="ECO:0007669"/>
    <property type="project" value="UniProtKB-SubCell"/>
</dbReference>
<dbReference type="EMBL" id="OX365760">
    <property type="protein sequence ID" value="CAI4037768.1"/>
    <property type="molecule type" value="Genomic_DNA"/>
</dbReference>
<accession>A0AA35IVL9</accession>
<evidence type="ECO:0000256" key="6">
    <source>
        <dbReference type="ARBA" id="ARBA00022989"/>
    </source>
</evidence>
<keyword evidence="7 10" id="KW-0472">Membrane</keyword>
<dbReference type="AlphaFoldDB" id="A0AA35IVL9"/>
<dbReference type="Gene3D" id="1.20.1250.20">
    <property type="entry name" value="MFS general substrate transporter like domains"/>
    <property type="match status" value="1"/>
</dbReference>
<dbReference type="CDD" id="cd17356">
    <property type="entry name" value="MFS_HXT"/>
    <property type="match status" value="1"/>
</dbReference>
<evidence type="ECO:0000256" key="4">
    <source>
        <dbReference type="ARBA" id="ARBA00022597"/>
    </source>
</evidence>
<comment type="subcellular location">
    <subcellularLocation>
        <location evidence="1">Cell membrane</location>
        <topology evidence="1">Multi-pass membrane protein</topology>
    </subcellularLocation>
</comment>
<evidence type="ECO:0000256" key="7">
    <source>
        <dbReference type="ARBA" id="ARBA00023136"/>
    </source>
</evidence>
<evidence type="ECO:0000256" key="5">
    <source>
        <dbReference type="ARBA" id="ARBA00022692"/>
    </source>
</evidence>